<dbReference type="PROSITE" id="PS50940">
    <property type="entry name" value="CHIT_BIND_II"/>
    <property type="match status" value="1"/>
</dbReference>
<feature type="domain" description="Chitin-binding type-2" evidence="1">
    <location>
        <begin position="37"/>
        <end position="97"/>
    </location>
</feature>
<dbReference type="SUPFAM" id="SSF57625">
    <property type="entry name" value="Invertebrate chitin-binding proteins"/>
    <property type="match status" value="1"/>
</dbReference>
<evidence type="ECO:0000259" key="1">
    <source>
        <dbReference type="PROSITE" id="PS50940"/>
    </source>
</evidence>
<proteinExistence type="predicted"/>
<dbReference type="InterPro" id="IPR002557">
    <property type="entry name" value="Chitin-bd_dom"/>
</dbReference>
<name>A0A8S3ZIM5_9EUPU</name>
<keyword evidence="3" id="KW-1185">Reference proteome</keyword>
<evidence type="ECO:0000313" key="2">
    <source>
        <dbReference type="EMBL" id="CAG5129337.1"/>
    </source>
</evidence>
<dbReference type="Gene3D" id="2.170.140.10">
    <property type="entry name" value="Chitin binding domain"/>
    <property type="match status" value="1"/>
</dbReference>
<dbReference type="GO" id="GO:0005576">
    <property type="term" value="C:extracellular region"/>
    <property type="evidence" value="ECO:0007669"/>
    <property type="project" value="InterPro"/>
</dbReference>
<reference evidence="2" key="1">
    <citation type="submission" date="2021-04" db="EMBL/GenBank/DDBJ databases">
        <authorList>
            <consortium name="Molecular Ecology Group"/>
        </authorList>
    </citation>
    <scope>NUCLEOTIDE SEQUENCE</scope>
</reference>
<dbReference type="Pfam" id="PF01607">
    <property type="entry name" value="CBM_14"/>
    <property type="match status" value="1"/>
</dbReference>
<dbReference type="AlphaFoldDB" id="A0A8S3ZIM5"/>
<protein>
    <recommendedName>
        <fullName evidence="1">Chitin-binding type-2 domain-containing protein</fullName>
    </recommendedName>
</protein>
<dbReference type="InterPro" id="IPR036508">
    <property type="entry name" value="Chitin-bd_dom_sf"/>
</dbReference>
<evidence type="ECO:0000313" key="3">
    <source>
        <dbReference type="Proteomes" id="UP000678393"/>
    </source>
</evidence>
<dbReference type="GO" id="GO:0008061">
    <property type="term" value="F:chitin binding"/>
    <property type="evidence" value="ECO:0007669"/>
    <property type="project" value="InterPro"/>
</dbReference>
<gene>
    <name evidence="2" type="ORF">CUNI_LOCUS14895</name>
</gene>
<dbReference type="EMBL" id="CAJHNH020003457">
    <property type="protein sequence ID" value="CAG5129337.1"/>
    <property type="molecule type" value="Genomic_DNA"/>
</dbReference>
<feature type="non-terminal residue" evidence="2">
    <location>
        <position position="110"/>
    </location>
</feature>
<comment type="caution">
    <text evidence="2">The sequence shown here is derived from an EMBL/GenBank/DDBJ whole genome shotgun (WGS) entry which is preliminary data.</text>
</comment>
<sequence>FTTTRAPDVRCKNADMFGLIEIGCWGYRMCVNGDYVEYLCPEKQRNIFCSQFDNCKSYCRCYGGQDVGQFYCAGSLVFNEAIQTCDFLTNVLPPCGNKRPDNTTASPIIG</sequence>
<accession>A0A8S3ZIM5</accession>
<dbReference type="Proteomes" id="UP000678393">
    <property type="component" value="Unassembled WGS sequence"/>
</dbReference>
<organism evidence="2 3">
    <name type="scientific">Candidula unifasciata</name>
    <dbReference type="NCBI Taxonomy" id="100452"/>
    <lineage>
        <taxon>Eukaryota</taxon>
        <taxon>Metazoa</taxon>
        <taxon>Spiralia</taxon>
        <taxon>Lophotrochozoa</taxon>
        <taxon>Mollusca</taxon>
        <taxon>Gastropoda</taxon>
        <taxon>Heterobranchia</taxon>
        <taxon>Euthyneura</taxon>
        <taxon>Panpulmonata</taxon>
        <taxon>Eupulmonata</taxon>
        <taxon>Stylommatophora</taxon>
        <taxon>Helicina</taxon>
        <taxon>Helicoidea</taxon>
        <taxon>Geomitridae</taxon>
        <taxon>Candidula</taxon>
    </lineage>
</organism>
<dbReference type="OrthoDB" id="6020543at2759"/>